<keyword evidence="2" id="KW-1185">Reference proteome</keyword>
<dbReference type="GO" id="GO:0009244">
    <property type="term" value="P:lipopolysaccharide core region biosynthetic process"/>
    <property type="evidence" value="ECO:0007669"/>
    <property type="project" value="TreeGrafter"/>
</dbReference>
<dbReference type="EMBL" id="JACBAZ010000008">
    <property type="protein sequence ID" value="NWK57202.1"/>
    <property type="molecule type" value="Genomic_DNA"/>
</dbReference>
<dbReference type="SUPFAM" id="SSF53756">
    <property type="entry name" value="UDP-Glycosyltransferase/glycogen phosphorylase"/>
    <property type="match status" value="1"/>
</dbReference>
<proteinExistence type="predicted"/>
<dbReference type="GO" id="GO:0005829">
    <property type="term" value="C:cytosol"/>
    <property type="evidence" value="ECO:0007669"/>
    <property type="project" value="TreeGrafter"/>
</dbReference>
<evidence type="ECO:0008006" key="3">
    <source>
        <dbReference type="Google" id="ProtNLM"/>
    </source>
</evidence>
<dbReference type="RefSeq" id="WP_178934028.1">
    <property type="nucleotide sequence ID" value="NZ_JACBAZ010000008.1"/>
</dbReference>
<dbReference type="Gene3D" id="3.40.50.2000">
    <property type="entry name" value="Glycogen Phosphorylase B"/>
    <property type="match status" value="2"/>
</dbReference>
<reference evidence="1 2" key="1">
    <citation type="submission" date="2020-07" db="EMBL/GenBank/DDBJ databases">
        <title>Roseicoccus Jingziensis gen. nov., sp. nov., isolated from coastal seawater.</title>
        <authorList>
            <person name="Feng X."/>
        </authorList>
    </citation>
    <scope>NUCLEOTIDE SEQUENCE [LARGE SCALE GENOMIC DNA]</scope>
    <source>
        <strain evidence="1 2">N1E253</strain>
    </source>
</reference>
<evidence type="ECO:0000313" key="1">
    <source>
        <dbReference type="EMBL" id="NWK57202.1"/>
    </source>
</evidence>
<sequence length="321" mass="35120">MSTLPDAAPIPEEPARHLKGGVLLVVAPVDLAEAFFSVPAVRALKHFRPMGSITVLCVESQREMWDAMPEVDAVVDYPLGSSARKLHALIKGGESTHSFFDSAVLWEPGAAALAVMRARVLQRFGYPAKGLVKCLTDPVERVTDPGPIEHRVRYYLGLVQELGADAFVRQNFQTIPLPEKPRSIRIAVAVESEYGSAYQWPEAKLETLKHAMEEKYGAVQWVAIRKGEPLIPQLQSCTALLASDGEVAHWASFVGLPAVVVFGPGEPDWKRPLGKQSLVVREHVACSPCYLAECPMDHRCMDGASVERVMAALESAMAERS</sequence>
<dbReference type="InterPro" id="IPR051199">
    <property type="entry name" value="LPS_LOS_Heptosyltrfase"/>
</dbReference>
<gene>
    <name evidence="1" type="ORF">HW115_16385</name>
</gene>
<accession>A0A851GJL4</accession>
<dbReference type="GO" id="GO:0008713">
    <property type="term" value="F:ADP-heptose-lipopolysaccharide heptosyltransferase activity"/>
    <property type="evidence" value="ECO:0007669"/>
    <property type="project" value="TreeGrafter"/>
</dbReference>
<dbReference type="PANTHER" id="PTHR30160">
    <property type="entry name" value="TETRAACYLDISACCHARIDE 4'-KINASE-RELATED"/>
    <property type="match status" value="1"/>
</dbReference>
<organism evidence="1 2">
    <name type="scientific">Oceaniferula marina</name>
    <dbReference type="NCBI Taxonomy" id="2748318"/>
    <lineage>
        <taxon>Bacteria</taxon>
        <taxon>Pseudomonadati</taxon>
        <taxon>Verrucomicrobiota</taxon>
        <taxon>Verrucomicrobiia</taxon>
        <taxon>Verrucomicrobiales</taxon>
        <taxon>Verrucomicrobiaceae</taxon>
        <taxon>Oceaniferula</taxon>
    </lineage>
</organism>
<name>A0A851GJL4_9BACT</name>
<protein>
    <recommendedName>
        <fullName evidence="3">Glycosyltransferase family 9 protein</fullName>
    </recommendedName>
</protein>
<evidence type="ECO:0000313" key="2">
    <source>
        <dbReference type="Proteomes" id="UP000557872"/>
    </source>
</evidence>
<dbReference type="Proteomes" id="UP000557872">
    <property type="component" value="Unassembled WGS sequence"/>
</dbReference>
<comment type="caution">
    <text evidence="1">The sequence shown here is derived from an EMBL/GenBank/DDBJ whole genome shotgun (WGS) entry which is preliminary data.</text>
</comment>
<dbReference type="AlphaFoldDB" id="A0A851GJL4"/>